<keyword evidence="2" id="KW-1185">Reference proteome</keyword>
<reference evidence="1 2" key="1">
    <citation type="journal article" date="2018" name="Sci. Rep.">
        <title>Genomic signatures of local adaptation to the degree of environmental predictability in rotifers.</title>
        <authorList>
            <person name="Franch-Gras L."/>
            <person name="Hahn C."/>
            <person name="Garcia-Roger E.M."/>
            <person name="Carmona M.J."/>
            <person name="Serra M."/>
            <person name="Gomez A."/>
        </authorList>
    </citation>
    <scope>NUCLEOTIDE SEQUENCE [LARGE SCALE GENOMIC DNA]</scope>
    <source>
        <strain evidence="1">HYR1</strain>
    </source>
</reference>
<evidence type="ECO:0000313" key="1">
    <source>
        <dbReference type="EMBL" id="RNA29452.1"/>
    </source>
</evidence>
<dbReference type="Proteomes" id="UP000276133">
    <property type="component" value="Unassembled WGS sequence"/>
</dbReference>
<name>A0A3M7S137_BRAPC</name>
<evidence type="ECO:0000313" key="2">
    <source>
        <dbReference type="Proteomes" id="UP000276133"/>
    </source>
</evidence>
<accession>A0A3M7S137</accession>
<proteinExistence type="predicted"/>
<dbReference type="EMBL" id="REGN01002222">
    <property type="protein sequence ID" value="RNA29452.1"/>
    <property type="molecule type" value="Genomic_DNA"/>
</dbReference>
<gene>
    <name evidence="1" type="ORF">BpHYR1_004931</name>
</gene>
<organism evidence="1 2">
    <name type="scientific">Brachionus plicatilis</name>
    <name type="common">Marine rotifer</name>
    <name type="synonym">Brachionus muelleri</name>
    <dbReference type="NCBI Taxonomy" id="10195"/>
    <lineage>
        <taxon>Eukaryota</taxon>
        <taxon>Metazoa</taxon>
        <taxon>Spiralia</taxon>
        <taxon>Gnathifera</taxon>
        <taxon>Rotifera</taxon>
        <taxon>Eurotatoria</taxon>
        <taxon>Monogononta</taxon>
        <taxon>Pseudotrocha</taxon>
        <taxon>Ploima</taxon>
        <taxon>Brachionidae</taxon>
        <taxon>Brachionus</taxon>
    </lineage>
</organism>
<protein>
    <submittedName>
        <fullName evidence="1">Uncharacterized protein</fullName>
    </submittedName>
</protein>
<sequence length="188" mass="22193">MNNLSISFDKSSGSCQKVLLLCQYHFASVLIVLQVYHLIVCFFDANCLAEVIVKIPFDWLQLVRRMNRMFFCWLTVGMIFDFLNYESNVLCLAEIFIPLKFHHFYLPNIYFFHLHAKRDNIDQLSCFIFVCFDCKPIISTLCIGSILLTERKKFSPGLESVILKDLEAFDPLMIRKYYKNCLRHEFKS</sequence>
<dbReference type="AlphaFoldDB" id="A0A3M7S137"/>
<comment type="caution">
    <text evidence="1">The sequence shown here is derived from an EMBL/GenBank/DDBJ whole genome shotgun (WGS) entry which is preliminary data.</text>
</comment>